<evidence type="ECO:0000313" key="1">
    <source>
        <dbReference type="EMBL" id="PBK59983.1"/>
    </source>
</evidence>
<name>A0A2H3B7Z6_9AGAR</name>
<accession>A0A2H3B7Z6</accession>
<sequence length="71" mass="8285">DRRQYSLAGVIYNRDTHFTARYVDPTEHVWFNDGMVTGRSATLEGKIRDVDMMSDPSEKARDVFVYVRDRA</sequence>
<keyword evidence="2" id="KW-1185">Reference proteome</keyword>
<feature type="non-terminal residue" evidence="1">
    <location>
        <position position="1"/>
    </location>
</feature>
<reference evidence="2" key="1">
    <citation type="journal article" date="2017" name="Nat. Ecol. Evol.">
        <title>Genome expansion and lineage-specific genetic innovations in the forest pathogenic fungi Armillaria.</title>
        <authorList>
            <person name="Sipos G."/>
            <person name="Prasanna A.N."/>
            <person name="Walter M.C."/>
            <person name="O'Connor E."/>
            <person name="Balint B."/>
            <person name="Krizsan K."/>
            <person name="Kiss B."/>
            <person name="Hess J."/>
            <person name="Varga T."/>
            <person name="Slot J."/>
            <person name="Riley R."/>
            <person name="Boka B."/>
            <person name="Rigling D."/>
            <person name="Barry K."/>
            <person name="Lee J."/>
            <person name="Mihaltcheva S."/>
            <person name="LaButti K."/>
            <person name="Lipzen A."/>
            <person name="Waldron R."/>
            <person name="Moloney N.M."/>
            <person name="Sperisen C."/>
            <person name="Kredics L."/>
            <person name="Vagvoelgyi C."/>
            <person name="Patrignani A."/>
            <person name="Fitzpatrick D."/>
            <person name="Nagy I."/>
            <person name="Doyle S."/>
            <person name="Anderson J.B."/>
            <person name="Grigoriev I.V."/>
            <person name="Gueldener U."/>
            <person name="Muensterkoetter M."/>
            <person name="Nagy L.G."/>
        </authorList>
    </citation>
    <scope>NUCLEOTIDE SEQUENCE [LARGE SCALE GENOMIC DNA]</scope>
    <source>
        <strain evidence="2">28-4</strain>
    </source>
</reference>
<protein>
    <submittedName>
        <fullName evidence="1">Uncharacterized protein</fullName>
    </submittedName>
</protein>
<organism evidence="1 2">
    <name type="scientific">Armillaria solidipes</name>
    <dbReference type="NCBI Taxonomy" id="1076256"/>
    <lineage>
        <taxon>Eukaryota</taxon>
        <taxon>Fungi</taxon>
        <taxon>Dikarya</taxon>
        <taxon>Basidiomycota</taxon>
        <taxon>Agaricomycotina</taxon>
        <taxon>Agaricomycetes</taxon>
        <taxon>Agaricomycetidae</taxon>
        <taxon>Agaricales</taxon>
        <taxon>Marasmiineae</taxon>
        <taxon>Physalacriaceae</taxon>
        <taxon>Armillaria</taxon>
    </lineage>
</organism>
<proteinExistence type="predicted"/>
<dbReference type="Proteomes" id="UP000218334">
    <property type="component" value="Unassembled WGS sequence"/>
</dbReference>
<gene>
    <name evidence="1" type="ORF">ARMSODRAFT_898711</name>
</gene>
<evidence type="ECO:0000313" key="2">
    <source>
        <dbReference type="Proteomes" id="UP000218334"/>
    </source>
</evidence>
<dbReference type="EMBL" id="KZ293494">
    <property type="protein sequence ID" value="PBK59983.1"/>
    <property type="molecule type" value="Genomic_DNA"/>
</dbReference>
<dbReference type="AlphaFoldDB" id="A0A2H3B7Z6"/>